<evidence type="ECO:0000313" key="2">
    <source>
        <dbReference type="Proteomes" id="UP000298458"/>
    </source>
</evidence>
<dbReference type="Proteomes" id="UP000298458">
    <property type="component" value="Unassembled WGS sequence"/>
</dbReference>
<dbReference type="AlphaFoldDB" id="A0A4R9GBD7"/>
<dbReference type="Gene3D" id="2.60.120.40">
    <property type="match status" value="1"/>
</dbReference>
<dbReference type="OrthoDB" id="3469224at2"/>
<evidence type="ECO:0008006" key="3">
    <source>
        <dbReference type="Google" id="ProtNLM"/>
    </source>
</evidence>
<protein>
    <recommendedName>
        <fullName evidence="3">C1q domain-containing protein</fullName>
    </recommendedName>
</protein>
<name>A0A4R9GBD7_9LEPT</name>
<accession>A0A4R9GBD7</accession>
<evidence type="ECO:0000313" key="1">
    <source>
        <dbReference type="EMBL" id="TGK08983.1"/>
    </source>
</evidence>
<dbReference type="RefSeq" id="WP_135768670.1">
    <property type="nucleotide sequence ID" value="NZ_RQET01000009.1"/>
</dbReference>
<proteinExistence type="predicted"/>
<dbReference type="SUPFAM" id="SSF49842">
    <property type="entry name" value="TNF-like"/>
    <property type="match status" value="1"/>
</dbReference>
<organism evidence="1 2">
    <name type="scientific">Leptospira fletcheri</name>
    <dbReference type="NCBI Taxonomy" id="2484981"/>
    <lineage>
        <taxon>Bacteria</taxon>
        <taxon>Pseudomonadati</taxon>
        <taxon>Spirochaetota</taxon>
        <taxon>Spirochaetia</taxon>
        <taxon>Leptospirales</taxon>
        <taxon>Leptospiraceae</taxon>
        <taxon>Leptospira</taxon>
    </lineage>
</organism>
<gene>
    <name evidence="1" type="ORF">EHO60_13225</name>
</gene>
<reference evidence="1" key="1">
    <citation type="journal article" date="2019" name="PLoS Negl. Trop. Dis.">
        <title>Revisiting the worldwide diversity of Leptospira species in the environment.</title>
        <authorList>
            <person name="Vincent A.T."/>
            <person name="Schiettekatte O."/>
            <person name="Bourhy P."/>
            <person name="Veyrier F.J."/>
            <person name="Picardeau M."/>
        </authorList>
    </citation>
    <scope>NUCLEOTIDE SEQUENCE [LARGE SCALE GENOMIC DNA]</scope>
    <source>
        <strain evidence="1">SSW15</strain>
    </source>
</reference>
<dbReference type="EMBL" id="RQET01000009">
    <property type="protein sequence ID" value="TGK08983.1"/>
    <property type="molecule type" value="Genomic_DNA"/>
</dbReference>
<comment type="caution">
    <text evidence="1">The sequence shown here is derived from an EMBL/GenBank/DDBJ whole genome shotgun (WGS) entry which is preliminary data.</text>
</comment>
<sequence>MIVLPHIHRHIVLVALGLFLLVHLTECTNVTKSIGITAEAHSAKQQAETAQLLALLDGSRASFASVGARVIQSNTVAMPNGYSYSTFNSVEFDTGNFYSSSAQDRLTIPSAGTYFILGQLNFDPNATGERKANIMINGGARASTLVAAAPSSNTGVSASCYLKLAAGDILQLQAYQSSGGALNITAGTDFGQALNVYKVSN</sequence>
<keyword evidence="2" id="KW-1185">Reference proteome</keyword>
<dbReference type="InterPro" id="IPR008983">
    <property type="entry name" value="Tumour_necrosis_fac-like_dom"/>
</dbReference>